<evidence type="ECO:0000259" key="1">
    <source>
        <dbReference type="Pfam" id="PF06904"/>
    </source>
</evidence>
<dbReference type="RefSeq" id="WP_136168737.1">
    <property type="nucleotide sequence ID" value="NZ_KZ819108.1"/>
</dbReference>
<sequence length="231" mass="25253">MRELLVVLVILGALIALAPWIQRHLPPGYDPFSPLSVDDPPTLVTRFKLRRLADDPAACLAALRRAQDKGRVTFSLPGDIDGQCPLSSPVRVQRFGAVTLNSGFLASCPLALSSTMFVTQTAIPQAQRLGAALARIDHLGSFACRNIYHRPEGRLSEHATADAWDISAFRLADGRNISVLNQWRATDARGDYLRATFEQSCAFFGNALGPEYNAAHANHFHLGMRGFGVCR</sequence>
<comment type="caution">
    <text evidence="2">The sequence shown here is derived from an EMBL/GenBank/DDBJ whole genome shotgun (WGS) entry which is preliminary data.</text>
</comment>
<proteinExistence type="predicted"/>
<evidence type="ECO:0000313" key="2">
    <source>
        <dbReference type="EMBL" id="PWC09668.1"/>
    </source>
</evidence>
<reference evidence="2 3" key="1">
    <citation type="submission" date="2018-04" db="EMBL/GenBank/DDBJ databases">
        <title>Brenneria corticis sp.nov.</title>
        <authorList>
            <person name="Li Y."/>
        </authorList>
    </citation>
    <scope>NUCLEOTIDE SEQUENCE [LARGE SCALE GENOMIC DNA]</scope>
    <source>
        <strain evidence="2 3">CFCC 11842</strain>
    </source>
</reference>
<dbReference type="AlphaFoldDB" id="A0A2U1TJS6"/>
<dbReference type="EMBL" id="QDKH01000046">
    <property type="protein sequence ID" value="PWC09668.1"/>
    <property type="molecule type" value="Genomic_DNA"/>
</dbReference>
<protein>
    <submittedName>
        <fullName evidence="2">Extensin</fullName>
    </submittedName>
</protein>
<evidence type="ECO:0000313" key="3">
    <source>
        <dbReference type="Proteomes" id="UP000296159"/>
    </source>
</evidence>
<keyword evidence="3" id="KW-1185">Reference proteome</keyword>
<dbReference type="InterPro" id="IPR009683">
    <property type="entry name" value="Extensin-like_C"/>
</dbReference>
<gene>
    <name evidence="2" type="ORF">DDT56_23405</name>
</gene>
<accession>A0A2U1TJS6</accession>
<name>A0A2U1TJS6_9GAMM</name>
<feature type="domain" description="Extensin-like C-terminal" evidence="1">
    <location>
        <begin position="58"/>
        <end position="231"/>
    </location>
</feature>
<dbReference type="Pfam" id="PF06904">
    <property type="entry name" value="Extensin-like_C"/>
    <property type="match status" value="1"/>
</dbReference>
<organism evidence="2 3">
    <name type="scientific">Brenneria corticis</name>
    <dbReference type="NCBI Taxonomy" id="2173106"/>
    <lineage>
        <taxon>Bacteria</taxon>
        <taxon>Pseudomonadati</taxon>
        <taxon>Pseudomonadota</taxon>
        <taxon>Gammaproteobacteria</taxon>
        <taxon>Enterobacterales</taxon>
        <taxon>Pectobacteriaceae</taxon>
        <taxon>Brenneria</taxon>
    </lineage>
</organism>
<dbReference type="Proteomes" id="UP000296159">
    <property type="component" value="Unassembled WGS sequence"/>
</dbReference>